<name>A0A5J4W727_9EUKA</name>
<gene>
    <name evidence="1" type="ORF">EZS28_013760</name>
</gene>
<dbReference type="EMBL" id="SNRW01003132">
    <property type="protein sequence ID" value="KAA6390714.1"/>
    <property type="molecule type" value="Genomic_DNA"/>
</dbReference>
<protein>
    <submittedName>
        <fullName evidence="1">Uncharacterized protein</fullName>
    </submittedName>
</protein>
<reference evidence="1 2" key="1">
    <citation type="submission" date="2019-03" db="EMBL/GenBank/DDBJ databases">
        <title>Single cell metagenomics reveals metabolic interactions within the superorganism composed of flagellate Streblomastix strix and complex community of Bacteroidetes bacteria on its surface.</title>
        <authorList>
            <person name="Treitli S.C."/>
            <person name="Kolisko M."/>
            <person name="Husnik F."/>
            <person name="Keeling P."/>
            <person name="Hampl V."/>
        </authorList>
    </citation>
    <scope>NUCLEOTIDE SEQUENCE [LARGE SCALE GENOMIC DNA]</scope>
    <source>
        <strain evidence="1">ST1C</strain>
    </source>
</reference>
<dbReference type="Proteomes" id="UP000324800">
    <property type="component" value="Unassembled WGS sequence"/>
</dbReference>
<evidence type="ECO:0000313" key="1">
    <source>
        <dbReference type="EMBL" id="KAA6390714.1"/>
    </source>
</evidence>
<proteinExistence type="predicted"/>
<comment type="caution">
    <text evidence="1">The sequence shown here is derived from an EMBL/GenBank/DDBJ whole genome shotgun (WGS) entry which is preliminary data.</text>
</comment>
<evidence type="ECO:0000313" key="2">
    <source>
        <dbReference type="Proteomes" id="UP000324800"/>
    </source>
</evidence>
<accession>A0A5J4W727</accession>
<dbReference type="AlphaFoldDB" id="A0A5J4W727"/>
<organism evidence="1 2">
    <name type="scientific">Streblomastix strix</name>
    <dbReference type="NCBI Taxonomy" id="222440"/>
    <lineage>
        <taxon>Eukaryota</taxon>
        <taxon>Metamonada</taxon>
        <taxon>Preaxostyla</taxon>
        <taxon>Oxymonadida</taxon>
        <taxon>Streblomastigidae</taxon>
        <taxon>Streblomastix</taxon>
    </lineage>
</organism>
<sequence length="131" mass="15514">MFNFEDYDDEENRINELNDQKLLQELKKNELFANVPNISDVLDDYIFPEKDDNEFIIQLKLKLENIKDPITGFIGYQSTCLFLADMLDALSRYRTDCETDLPDGYTSIENIIKIVSFYDQRIEYLDKLFDS</sequence>